<dbReference type="SUPFAM" id="SSF110849">
    <property type="entry name" value="ParB/Sulfiredoxin"/>
    <property type="match status" value="1"/>
</dbReference>
<dbReference type="Proteomes" id="UP000003922">
    <property type="component" value="Unassembled WGS sequence"/>
</dbReference>
<dbReference type="GO" id="GO:0007059">
    <property type="term" value="P:chromosome segregation"/>
    <property type="evidence" value="ECO:0007669"/>
    <property type="project" value="TreeGrafter"/>
</dbReference>
<organism evidence="4 5">
    <name type="scientific">Crocosphaera watsonii WH 8501</name>
    <dbReference type="NCBI Taxonomy" id="165597"/>
    <lineage>
        <taxon>Bacteria</taxon>
        <taxon>Bacillati</taxon>
        <taxon>Cyanobacteriota</taxon>
        <taxon>Cyanophyceae</taxon>
        <taxon>Oscillatoriophycideae</taxon>
        <taxon>Chroococcales</taxon>
        <taxon>Aphanothecaceae</taxon>
        <taxon>Crocosphaera</taxon>
    </lineage>
</organism>
<keyword evidence="5" id="KW-1185">Reference proteome</keyword>
<gene>
    <name evidence="4" type="ORF">CwatDRAFT_0778</name>
</gene>
<dbReference type="InterPro" id="IPR050336">
    <property type="entry name" value="Chromosome_partition/occlusion"/>
</dbReference>
<feature type="domain" description="ParB-like N-terminal" evidence="3">
    <location>
        <begin position="29"/>
        <end position="121"/>
    </location>
</feature>
<reference evidence="4" key="2">
    <citation type="submission" date="2005-06" db="EMBL/GenBank/DDBJ databases">
        <title>Sequencing of the draft genome and assembly of Crocosphaera watsonii WH 8501.</title>
        <authorList>
            <consortium name="US DOE Joint Genome Institute (JGI-PGF)"/>
            <person name="Copeland A."/>
            <person name="Lucas S."/>
            <person name="Lapidus A."/>
            <person name="Barry K."/>
            <person name="Detter C."/>
            <person name="Glavina T."/>
            <person name="Hammon N."/>
            <person name="Israni S."/>
            <person name="Pitluck S."/>
            <person name="Richardson P."/>
        </authorList>
    </citation>
    <scope>NUCLEOTIDE SEQUENCE [LARGE SCALE GENOMIC DNA]</scope>
    <source>
        <strain evidence="4">WH 8501</strain>
    </source>
</reference>
<dbReference type="PANTHER" id="PTHR33375">
    <property type="entry name" value="CHROMOSOME-PARTITIONING PROTEIN PARB-RELATED"/>
    <property type="match status" value="1"/>
</dbReference>
<name>Q4BWB7_CROWT</name>
<comment type="similarity">
    <text evidence="1">Belongs to the ParB family.</text>
</comment>
<evidence type="ECO:0000259" key="3">
    <source>
        <dbReference type="SMART" id="SM00470"/>
    </source>
</evidence>
<dbReference type="AlphaFoldDB" id="Q4BWB7"/>
<accession>Q4BWB7</accession>
<dbReference type="InterPro" id="IPR041468">
    <property type="entry name" value="HTH_ParB/Spo0J"/>
</dbReference>
<dbReference type="NCBIfam" id="TIGR00180">
    <property type="entry name" value="parB_part"/>
    <property type="match status" value="1"/>
</dbReference>
<dbReference type="GO" id="GO:0005694">
    <property type="term" value="C:chromosome"/>
    <property type="evidence" value="ECO:0007669"/>
    <property type="project" value="TreeGrafter"/>
</dbReference>
<proteinExistence type="inferred from homology"/>
<evidence type="ECO:0000256" key="2">
    <source>
        <dbReference type="ARBA" id="ARBA00023125"/>
    </source>
</evidence>
<dbReference type="RefSeq" id="WP_007308003.1">
    <property type="nucleotide sequence ID" value="NZ_AADV02000169.1"/>
</dbReference>
<dbReference type="SMART" id="SM00470">
    <property type="entry name" value="ParB"/>
    <property type="match status" value="1"/>
</dbReference>
<dbReference type="CDD" id="cd16393">
    <property type="entry name" value="SPO0J_N"/>
    <property type="match status" value="1"/>
</dbReference>
<evidence type="ECO:0000313" key="5">
    <source>
        <dbReference type="Proteomes" id="UP000003922"/>
    </source>
</evidence>
<comment type="caution">
    <text evidence="4">The sequence shown here is derived from an EMBL/GenBank/DDBJ whole genome shotgun (WGS) entry which is preliminary data.</text>
</comment>
<dbReference type="InterPro" id="IPR004437">
    <property type="entry name" value="ParB/RepB/Spo0J"/>
</dbReference>
<dbReference type="SUPFAM" id="SSF109709">
    <property type="entry name" value="KorB DNA-binding domain-like"/>
    <property type="match status" value="1"/>
</dbReference>
<reference evidence="4" key="3">
    <citation type="submission" date="2016-12" db="EMBL/GenBank/DDBJ databases">
        <title>Annotation of the draft genome assembly of Crocosphaera watsonii WH 8501.</title>
        <authorList>
            <consortium name="US DOE Joint Genome Institute (JGI-ORNL)"/>
            <person name="Larimer F."/>
            <person name="Land M."/>
        </authorList>
    </citation>
    <scope>NUCLEOTIDE SEQUENCE</scope>
    <source>
        <strain evidence="4">WH 8501</strain>
    </source>
</reference>
<dbReference type="Pfam" id="PF02195">
    <property type="entry name" value="ParB_N"/>
    <property type="match status" value="1"/>
</dbReference>
<evidence type="ECO:0000313" key="4">
    <source>
        <dbReference type="EMBL" id="EAM48202.1"/>
    </source>
</evidence>
<dbReference type="Pfam" id="PF17762">
    <property type="entry name" value="HTH_ParB"/>
    <property type="match status" value="1"/>
</dbReference>
<dbReference type="InterPro" id="IPR003115">
    <property type="entry name" value="ParB_N"/>
</dbReference>
<dbReference type="Gene3D" id="3.90.1530.30">
    <property type="match status" value="1"/>
</dbReference>
<dbReference type="Gene3D" id="1.10.10.2830">
    <property type="match status" value="1"/>
</dbReference>
<dbReference type="EMBL" id="AADV02000169">
    <property type="protein sequence ID" value="EAM48202.1"/>
    <property type="molecule type" value="Genomic_DNA"/>
</dbReference>
<dbReference type="GO" id="GO:0003677">
    <property type="term" value="F:DNA binding"/>
    <property type="evidence" value="ECO:0007669"/>
    <property type="project" value="UniProtKB-KW"/>
</dbReference>
<dbReference type="KEGG" id="cwa:CwatDRAFT_0778"/>
<dbReference type="PANTHER" id="PTHR33375:SF7">
    <property type="entry name" value="CHROMOSOME 2-PARTITIONING PROTEIN PARB-RELATED"/>
    <property type="match status" value="1"/>
</dbReference>
<sequence length="233" mass="26403">MTSKSDKPYKAQANLDILFGTQETDSTPQTLKLNAIILPKTQPRRYFDPQKLDQLSLSVKTYGILENLLVRPIPSKPGVYELVAGERRYRAAVAANLDTVPVTIRDLTDSQALEIALVENLQREDLNPVEETEAILQLLANRLQLPDYFAVSSLLYKMQNMVAKKITDNVISNEQIEIVQQVFHDLGRMEWESFVSNRLPLLRLPLDVLEALRQGKIEYTKAKAIARLKDLTG</sequence>
<reference evidence="4" key="1">
    <citation type="submission" date="2004-02" db="EMBL/GenBank/DDBJ databases">
        <authorList>
            <consortium name="DOE Joint Genome Institute"/>
        </authorList>
    </citation>
    <scope>NUCLEOTIDE SEQUENCE [LARGE SCALE GENOMIC DNA]</scope>
    <source>
        <strain evidence="4">WH 8501</strain>
    </source>
</reference>
<dbReference type="FunFam" id="3.90.1530.30:FF:000001">
    <property type="entry name" value="Chromosome partitioning protein ParB"/>
    <property type="match status" value="1"/>
</dbReference>
<protein>
    <submittedName>
        <fullName evidence="4">ParB-like partition protein</fullName>
    </submittedName>
</protein>
<dbReference type="OrthoDB" id="9802051at2"/>
<evidence type="ECO:0000256" key="1">
    <source>
        <dbReference type="ARBA" id="ARBA00006295"/>
    </source>
</evidence>
<keyword evidence="2" id="KW-0238">DNA-binding</keyword>
<dbReference type="InterPro" id="IPR036086">
    <property type="entry name" value="ParB/Sulfiredoxin_sf"/>
</dbReference>